<organism evidence="2 3">
    <name type="scientific">Leucobacter luti</name>
    <dbReference type="NCBI Taxonomy" id="340320"/>
    <lineage>
        <taxon>Bacteria</taxon>
        <taxon>Bacillati</taxon>
        <taxon>Actinomycetota</taxon>
        <taxon>Actinomycetes</taxon>
        <taxon>Micrococcales</taxon>
        <taxon>Microbacteriaceae</taxon>
        <taxon>Leucobacter</taxon>
    </lineage>
</organism>
<name>A0A4R6S1Q2_9MICO</name>
<sequence length="101" mass="11137">MSEDAESYSQAEIVRLLKRLDKNVDELGTDLKRLKGNYVSRAEWDMRTQFVDRELRDVKASVAATQPVRVSGWGIAGFVVSALVGTGSLIGLSVVLIQNLK</sequence>
<dbReference type="RefSeq" id="WP_132206587.1">
    <property type="nucleotide sequence ID" value="NZ_JAOQNO010000001.1"/>
</dbReference>
<proteinExistence type="predicted"/>
<evidence type="ECO:0000313" key="2">
    <source>
        <dbReference type="EMBL" id="TDP93450.1"/>
    </source>
</evidence>
<protein>
    <submittedName>
        <fullName evidence="2">Uncharacterized protein</fullName>
    </submittedName>
</protein>
<feature type="transmembrane region" description="Helical" evidence="1">
    <location>
        <begin position="75"/>
        <end position="97"/>
    </location>
</feature>
<reference evidence="2 3" key="1">
    <citation type="submission" date="2019-03" db="EMBL/GenBank/DDBJ databases">
        <title>Genomic analyses of the natural microbiome of Caenorhabditis elegans.</title>
        <authorList>
            <person name="Samuel B."/>
        </authorList>
    </citation>
    <scope>NUCLEOTIDE SEQUENCE [LARGE SCALE GENOMIC DNA]</scope>
    <source>
        <strain evidence="2 3">JUb18</strain>
    </source>
</reference>
<evidence type="ECO:0000313" key="3">
    <source>
        <dbReference type="Proteomes" id="UP000295601"/>
    </source>
</evidence>
<keyword evidence="3" id="KW-1185">Reference proteome</keyword>
<gene>
    <name evidence="2" type="ORF">EDF62_1429</name>
</gene>
<accession>A0A4R6S1Q2</accession>
<keyword evidence="1" id="KW-0812">Transmembrane</keyword>
<keyword evidence="1" id="KW-1133">Transmembrane helix</keyword>
<dbReference type="EMBL" id="SNYA01000003">
    <property type="protein sequence ID" value="TDP93450.1"/>
    <property type="molecule type" value="Genomic_DNA"/>
</dbReference>
<evidence type="ECO:0000256" key="1">
    <source>
        <dbReference type="SAM" id="Phobius"/>
    </source>
</evidence>
<keyword evidence="1" id="KW-0472">Membrane</keyword>
<comment type="caution">
    <text evidence="2">The sequence shown here is derived from an EMBL/GenBank/DDBJ whole genome shotgun (WGS) entry which is preliminary data.</text>
</comment>
<dbReference type="AlphaFoldDB" id="A0A4R6S1Q2"/>
<dbReference type="Proteomes" id="UP000295601">
    <property type="component" value="Unassembled WGS sequence"/>
</dbReference>